<accession>A0A9P0I5Q0</accession>
<feature type="region of interest" description="Disordered" evidence="1">
    <location>
        <begin position="478"/>
        <end position="519"/>
    </location>
</feature>
<dbReference type="Proteomes" id="UP001153321">
    <property type="component" value="Chromosome 25"/>
</dbReference>
<reference evidence="3" key="1">
    <citation type="submission" date="2022-02" db="EMBL/GenBank/DDBJ databases">
        <authorList>
            <person name="King R."/>
        </authorList>
    </citation>
    <scope>NUCLEOTIDE SEQUENCE</scope>
</reference>
<evidence type="ECO:0000256" key="2">
    <source>
        <dbReference type="SAM" id="SignalP"/>
    </source>
</evidence>
<feature type="region of interest" description="Disordered" evidence="1">
    <location>
        <begin position="204"/>
        <end position="270"/>
    </location>
</feature>
<feature type="compositionally biased region" description="Polar residues" evidence="1">
    <location>
        <begin position="208"/>
        <end position="220"/>
    </location>
</feature>
<proteinExistence type="predicted"/>
<feature type="signal peptide" evidence="2">
    <location>
        <begin position="1"/>
        <end position="18"/>
    </location>
</feature>
<feature type="region of interest" description="Disordered" evidence="1">
    <location>
        <begin position="115"/>
        <end position="157"/>
    </location>
</feature>
<evidence type="ECO:0000313" key="4">
    <source>
        <dbReference type="Proteomes" id="UP001153321"/>
    </source>
</evidence>
<feature type="compositionally biased region" description="Polar residues" evidence="1">
    <location>
        <begin position="244"/>
        <end position="263"/>
    </location>
</feature>
<sequence length="688" mass="76627">MWTTWLAIIALSITISQCHDVQDQNIVKTITDQEINTNRVKRFITGYFAPQNKTNLPRQSNFGNFSGYNQNTTQHYVNPVQNYNYSKPGYYPYNVNPSTVKPVYPNPPGYNQYPGNYSGYPLPNLQPSNIPNSSASWTRPAQNNSTTYAGSNNKPVNPIYPGYSQYPANYSGYPAPQPQQSNIKPLYPTPPGYSQYTSNYSGYPAPQPNNKPLNPTQYPGNYSGYPASHPQPSNVNPLYPTLPGYSQNPGNYSGYPAQQNRPTPNAPWTRPAQNNSGYPVFNATIPGYNNTVKYDKCGKDATGMDACVITAGNGCPEGTTRFGERNNYGIKDEPNGMDIRVRRSLPDTVSEPVIHTEYENQVLERPKRYAYYRKIKIPVNTQYNYNTTNRYDIFNPNYNYLFNKTNITGYNNRPYIRSYPYGYPPGYEPRPVTPGYRIPSNTPIYYNYQNPNGQSFAGYNSYTPRPVINSPLTDMLAYYPKNNDQNPRNSFRGSSGYNNNNLPTSINNDPYGALSNKNNLPTSINNDPYGALPNNNLPTSVNINPYGALPNNNLPTSINNDPYGALPNNNLPTSVNINPYGALPKNNLPTSINNDPYGALSNNLPTSINNDPYGTMSNNNNLPTSATVNNMPKAVSTTPNPNVTTLSLNASTTTTEKMKIVTSCIIACNIRCPEFMRRLGAFCVPDDD</sequence>
<protein>
    <submittedName>
        <fullName evidence="3">Uncharacterized protein</fullName>
    </submittedName>
</protein>
<feature type="compositionally biased region" description="Polar residues" evidence="1">
    <location>
        <begin position="482"/>
        <end position="508"/>
    </location>
</feature>
<keyword evidence="2" id="KW-0732">Signal</keyword>
<evidence type="ECO:0000313" key="3">
    <source>
        <dbReference type="EMBL" id="CAH1641931.1"/>
    </source>
</evidence>
<feature type="chain" id="PRO_5040259982" evidence="2">
    <location>
        <begin position="19"/>
        <end position="688"/>
    </location>
</feature>
<name>A0A9P0I5Q0_SPOLI</name>
<dbReference type="EMBL" id="LR824556">
    <property type="protein sequence ID" value="CAH1641931.1"/>
    <property type="molecule type" value="Genomic_DNA"/>
</dbReference>
<evidence type="ECO:0000256" key="1">
    <source>
        <dbReference type="SAM" id="MobiDB-lite"/>
    </source>
</evidence>
<keyword evidence="4" id="KW-1185">Reference proteome</keyword>
<feature type="compositionally biased region" description="Polar residues" evidence="1">
    <location>
        <begin position="125"/>
        <end position="155"/>
    </location>
</feature>
<gene>
    <name evidence="3" type="ORF">SPLIT_LOCUS7287</name>
</gene>
<dbReference type="AlphaFoldDB" id="A0A9P0I5Q0"/>
<organism evidence="3 4">
    <name type="scientific">Spodoptera littoralis</name>
    <name type="common">Egyptian cotton leafworm</name>
    <dbReference type="NCBI Taxonomy" id="7109"/>
    <lineage>
        <taxon>Eukaryota</taxon>
        <taxon>Metazoa</taxon>
        <taxon>Ecdysozoa</taxon>
        <taxon>Arthropoda</taxon>
        <taxon>Hexapoda</taxon>
        <taxon>Insecta</taxon>
        <taxon>Pterygota</taxon>
        <taxon>Neoptera</taxon>
        <taxon>Endopterygota</taxon>
        <taxon>Lepidoptera</taxon>
        <taxon>Glossata</taxon>
        <taxon>Ditrysia</taxon>
        <taxon>Noctuoidea</taxon>
        <taxon>Noctuidae</taxon>
        <taxon>Amphipyrinae</taxon>
        <taxon>Spodoptera</taxon>
    </lineage>
</organism>